<dbReference type="Proteomes" id="UP000250266">
    <property type="component" value="Unassembled WGS sequence"/>
</dbReference>
<feature type="compositionally biased region" description="Polar residues" evidence="3">
    <location>
        <begin position="119"/>
        <end position="129"/>
    </location>
</feature>
<feature type="modified residue" description="4-aspartylphosphate" evidence="2">
    <location>
        <position position="28"/>
    </location>
</feature>
<dbReference type="PANTHER" id="PTHR45339:SF5">
    <property type="entry name" value="HISTIDINE KINASE"/>
    <property type="match status" value="1"/>
</dbReference>
<proteinExistence type="predicted"/>
<dbReference type="GO" id="GO:0000160">
    <property type="term" value="P:phosphorelay signal transduction system"/>
    <property type="evidence" value="ECO:0007669"/>
    <property type="project" value="InterPro"/>
</dbReference>
<sequence length="136" mass="15486">MWNGKEALDYLLQEPSLEYLRPDIILVDVQVSVMDGYRAMRTIRTEGPFKVSVRIRNIPIVAMTASAIQGDSRKVPEGWSDDCLAKPEKGKLLEKMLLKWATEGRRKQKLAEAEEDQQRTSVVRNTCQRGTHKALS</sequence>
<dbReference type="InterPro" id="IPR011006">
    <property type="entry name" value="CheY-like_superfamily"/>
</dbReference>
<name>A0A8E2DZR6_9PEZI</name>
<gene>
    <name evidence="5" type="ORF">K432DRAFT_386727</name>
</gene>
<dbReference type="SUPFAM" id="SSF52172">
    <property type="entry name" value="CheY-like"/>
    <property type="match status" value="1"/>
</dbReference>
<evidence type="ECO:0000256" key="3">
    <source>
        <dbReference type="SAM" id="MobiDB-lite"/>
    </source>
</evidence>
<dbReference type="Pfam" id="PF00072">
    <property type="entry name" value="Response_reg"/>
    <property type="match status" value="1"/>
</dbReference>
<dbReference type="CDD" id="cd17546">
    <property type="entry name" value="REC_hyHK_CKI1_RcsC-like"/>
    <property type="match status" value="1"/>
</dbReference>
<evidence type="ECO:0000313" key="5">
    <source>
        <dbReference type="EMBL" id="OCK74580.1"/>
    </source>
</evidence>
<evidence type="ECO:0000313" key="6">
    <source>
        <dbReference type="Proteomes" id="UP000250266"/>
    </source>
</evidence>
<feature type="region of interest" description="Disordered" evidence="3">
    <location>
        <begin position="108"/>
        <end position="136"/>
    </location>
</feature>
<protein>
    <recommendedName>
        <fullName evidence="4">Response regulatory domain-containing protein</fullName>
    </recommendedName>
</protein>
<evidence type="ECO:0000256" key="1">
    <source>
        <dbReference type="ARBA" id="ARBA00022553"/>
    </source>
</evidence>
<dbReference type="PROSITE" id="PS50110">
    <property type="entry name" value="RESPONSE_REGULATORY"/>
    <property type="match status" value="1"/>
</dbReference>
<dbReference type="PANTHER" id="PTHR45339">
    <property type="entry name" value="HYBRID SIGNAL TRANSDUCTION HISTIDINE KINASE J"/>
    <property type="match status" value="1"/>
</dbReference>
<dbReference type="Gene3D" id="3.40.50.2300">
    <property type="match status" value="1"/>
</dbReference>
<reference evidence="5 6" key="1">
    <citation type="journal article" date="2016" name="Nat. Commun.">
        <title>Ectomycorrhizal ecology is imprinted in the genome of the dominant symbiotic fungus Cenococcum geophilum.</title>
        <authorList>
            <consortium name="DOE Joint Genome Institute"/>
            <person name="Peter M."/>
            <person name="Kohler A."/>
            <person name="Ohm R.A."/>
            <person name="Kuo A."/>
            <person name="Krutzmann J."/>
            <person name="Morin E."/>
            <person name="Arend M."/>
            <person name="Barry K.W."/>
            <person name="Binder M."/>
            <person name="Choi C."/>
            <person name="Clum A."/>
            <person name="Copeland A."/>
            <person name="Grisel N."/>
            <person name="Haridas S."/>
            <person name="Kipfer T."/>
            <person name="LaButti K."/>
            <person name="Lindquist E."/>
            <person name="Lipzen A."/>
            <person name="Maire R."/>
            <person name="Meier B."/>
            <person name="Mihaltcheva S."/>
            <person name="Molinier V."/>
            <person name="Murat C."/>
            <person name="Poggeler S."/>
            <person name="Quandt C.A."/>
            <person name="Sperisen C."/>
            <person name="Tritt A."/>
            <person name="Tisserant E."/>
            <person name="Crous P.W."/>
            <person name="Henrissat B."/>
            <person name="Nehls U."/>
            <person name="Egli S."/>
            <person name="Spatafora J.W."/>
            <person name="Grigoriev I.V."/>
            <person name="Martin F.M."/>
        </authorList>
    </citation>
    <scope>NUCLEOTIDE SEQUENCE [LARGE SCALE GENOMIC DNA]</scope>
    <source>
        <strain evidence="5 6">CBS 459.81</strain>
    </source>
</reference>
<dbReference type="EMBL" id="KV745451">
    <property type="protein sequence ID" value="OCK74580.1"/>
    <property type="molecule type" value="Genomic_DNA"/>
</dbReference>
<evidence type="ECO:0000259" key="4">
    <source>
        <dbReference type="PROSITE" id="PS50110"/>
    </source>
</evidence>
<evidence type="ECO:0000256" key="2">
    <source>
        <dbReference type="PROSITE-ProRule" id="PRU00169"/>
    </source>
</evidence>
<dbReference type="InterPro" id="IPR001789">
    <property type="entry name" value="Sig_transdc_resp-reg_receiver"/>
</dbReference>
<keyword evidence="6" id="KW-1185">Reference proteome</keyword>
<feature type="domain" description="Response regulatory" evidence="4">
    <location>
        <begin position="1"/>
        <end position="101"/>
    </location>
</feature>
<dbReference type="AlphaFoldDB" id="A0A8E2DZR6"/>
<dbReference type="OrthoDB" id="3945455at2759"/>
<feature type="compositionally biased region" description="Basic and acidic residues" evidence="3">
    <location>
        <begin position="108"/>
        <end position="118"/>
    </location>
</feature>
<keyword evidence="1 2" id="KW-0597">Phosphoprotein</keyword>
<accession>A0A8E2DZR6</accession>
<organism evidence="5 6">
    <name type="scientific">Lepidopterella palustris CBS 459.81</name>
    <dbReference type="NCBI Taxonomy" id="1314670"/>
    <lineage>
        <taxon>Eukaryota</taxon>
        <taxon>Fungi</taxon>
        <taxon>Dikarya</taxon>
        <taxon>Ascomycota</taxon>
        <taxon>Pezizomycotina</taxon>
        <taxon>Dothideomycetes</taxon>
        <taxon>Pleosporomycetidae</taxon>
        <taxon>Mytilinidiales</taxon>
        <taxon>Argynnaceae</taxon>
        <taxon>Lepidopterella</taxon>
    </lineage>
</organism>